<comment type="caution">
    <text evidence="1">The sequence shown here is derived from an EMBL/GenBank/DDBJ whole genome shotgun (WGS) entry which is preliminary data.</text>
</comment>
<organism evidence="1 2">
    <name type="scientific">Crossiella equi</name>
    <dbReference type="NCBI Taxonomy" id="130796"/>
    <lineage>
        <taxon>Bacteria</taxon>
        <taxon>Bacillati</taxon>
        <taxon>Actinomycetota</taxon>
        <taxon>Actinomycetes</taxon>
        <taxon>Pseudonocardiales</taxon>
        <taxon>Pseudonocardiaceae</taxon>
        <taxon>Crossiella</taxon>
    </lineage>
</organism>
<gene>
    <name evidence="1" type="ORF">JOF53_000265</name>
</gene>
<keyword evidence="2" id="KW-1185">Reference proteome</keyword>
<protein>
    <submittedName>
        <fullName evidence="1">Uncharacterized protein</fullName>
    </submittedName>
</protein>
<evidence type="ECO:0000313" key="2">
    <source>
        <dbReference type="Proteomes" id="UP001519363"/>
    </source>
</evidence>
<sequence length="29" mass="2878">MVQHSGVEKWSTALVGVLAAGRPAPSATG</sequence>
<accession>A0ABS5A491</accession>
<dbReference type="Proteomes" id="UP001519363">
    <property type="component" value="Unassembled WGS sequence"/>
</dbReference>
<evidence type="ECO:0000313" key="1">
    <source>
        <dbReference type="EMBL" id="MBP2471393.1"/>
    </source>
</evidence>
<proteinExistence type="predicted"/>
<name>A0ABS5A491_9PSEU</name>
<reference evidence="1 2" key="1">
    <citation type="submission" date="2021-03" db="EMBL/GenBank/DDBJ databases">
        <title>Sequencing the genomes of 1000 actinobacteria strains.</title>
        <authorList>
            <person name="Klenk H.-P."/>
        </authorList>
    </citation>
    <scope>NUCLEOTIDE SEQUENCE [LARGE SCALE GENOMIC DNA]</scope>
    <source>
        <strain evidence="1 2">DSM 44580</strain>
    </source>
</reference>
<dbReference type="EMBL" id="JAGIOO010000001">
    <property type="protein sequence ID" value="MBP2471393.1"/>
    <property type="molecule type" value="Genomic_DNA"/>
</dbReference>